<protein>
    <submittedName>
        <fullName evidence="2">DUF1460 domain-containing protein</fullName>
    </submittedName>
</protein>
<sequence>MNKTAVFFLASVLAGCASPAPVEHKHTAEVAAFEGQRPSVEMDSYTAEKLNALLKVRQQAGAQSTGQLSEQISRAFMHTPYAANMLQGSATLAEKLVVDFRGLDCFTYLDYVEALRKSTDQDSFIKNLIQTRYTGDGVHYADRRHFFTDWAHAGQPLTEDLTAQLSADAVTVTKHLNQKANGDLYLPGLPLVDRDITYIPSTSIDEQVLSRLQTGDYIGIYTHLAGLDVTHTGLFINTANGPVLRNASSKKMQREVMDSPFMEYVQNIPGIVVLRTRQDGQAFTPQSTPEIDAQSARQPSQALTHG</sequence>
<name>A0A9Q6NAI1_9PSED</name>
<dbReference type="Pfam" id="PF07313">
    <property type="entry name" value="AmiA-like"/>
    <property type="match status" value="1"/>
</dbReference>
<dbReference type="InterPro" id="IPR010846">
    <property type="entry name" value="AmiA-like"/>
</dbReference>
<evidence type="ECO:0000313" key="3">
    <source>
        <dbReference type="Proteomes" id="UP000248188"/>
    </source>
</evidence>
<comment type="caution">
    <text evidence="2">The sequence shown here is derived from an EMBL/GenBank/DDBJ whole genome shotgun (WGS) entry which is preliminary data.</text>
</comment>
<organism evidence="2 3">
    <name type="scientific">Pseudomonas protegens</name>
    <dbReference type="NCBI Taxonomy" id="380021"/>
    <lineage>
        <taxon>Bacteria</taxon>
        <taxon>Pseudomonadati</taxon>
        <taxon>Pseudomonadota</taxon>
        <taxon>Gammaproteobacteria</taxon>
        <taxon>Pseudomonadales</taxon>
        <taxon>Pseudomonadaceae</taxon>
        <taxon>Pseudomonas</taxon>
    </lineage>
</organism>
<dbReference type="AlphaFoldDB" id="A0A9Q6NAI1"/>
<accession>A0A9Q6NAI1</accession>
<dbReference type="SUPFAM" id="SSF54001">
    <property type="entry name" value="Cysteine proteinases"/>
    <property type="match status" value="1"/>
</dbReference>
<gene>
    <name evidence="2" type="ORF">DMX08_01805</name>
</gene>
<evidence type="ECO:0000256" key="1">
    <source>
        <dbReference type="SAM" id="MobiDB-lite"/>
    </source>
</evidence>
<dbReference type="InterPro" id="IPR038765">
    <property type="entry name" value="Papain-like_cys_pep_sf"/>
</dbReference>
<evidence type="ECO:0000313" key="2">
    <source>
        <dbReference type="EMBL" id="PYC43882.1"/>
    </source>
</evidence>
<dbReference type="Gene3D" id="1.10.3670.10">
    <property type="entry name" value="Putative xylanase like domain"/>
    <property type="match status" value="1"/>
</dbReference>
<dbReference type="Gene3D" id="2.30.260.10">
    <property type="entry name" value="putative xylanase like domain"/>
    <property type="match status" value="1"/>
</dbReference>
<dbReference type="PROSITE" id="PS51257">
    <property type="entry name" value="PROKAR_LIPOPROTEIN"/>
    <property type="match status" value="1"/>
</dbReference>
<dbReference type="EMBL" id="QJRN01000001">
    <property type="protein sequence ID" value="PYC43882.1"/>
    <property type="molecule type" value="Genomic_DNA"/>
</dbReference>
<dbReference type="RefSeq" id="WP_110651068.1">
    <property type="nucleotide sequence ID" value="NZ_QJRN01000001.1"/>
</dbReference>
<reference evidence="2 3" key="1">
    <citation type="submission" date="2018-06" db="EMBL/GenBank/DDBJ databases">
        <title>Pseudomonas diversity within urban Lake Michigan freshwaters.</title>
        <authorList>
            <person name="Batrich M."/>
            <person name="Hatzopoulos T."/>
            <person name="Putonti C."/>
        </authorList>
    </citation>
    <scope>NUCLEOTIDE SEQUENCE [LARGE SCALE GENOMIC DNA]</scope>
    <source>
        <strain evidence="2 3">MB-090624</strain>
    </source>
</reference>
<proteinExistence type="predicted"/>
<dbReference type="Proteomes" id="UP000248188">
    <property type="component" value="Unassembled WGS sequence"/>
</dbReference>
<feature type="region of interest" description="Disordered" evidence="1">
    <location>
        <begin position="282"/>
        <end position="306"/>
    </location>
</feature>